<proteinExistence type="predicted"/>
<evidence type="ECO:0000313" key="2">
    <source>
        <dbReference type="Proteomes" id="UP000218288"/>
    </source>
</evidence>
<reference evidence="1 2" key="1">
    <citation type="journal article" date="2016" name="Genome Announc.">
        <title>Complete Genome Sequence of Methylobacterium populi P-1M, Isolated from Pink-Pigmented Household Biofilm.</title>
        <authorList>
            <person name="Morohoshi T."/>
            <person name="Ikeda T."/>
        </authorList>
    </citation>
    <scope>NUCLEOTIDE SEQUENCE [LARGE SCALE GENOMIC DNA]</scope>
    <source>
        <strain evidence="1 2">P-1M</strain>
    </source>
</reference>
<evidence type="ECO:0000313" key="1">
    <source>
        <dbReference type="EMBL" id="BAU93346.1"/>
    </source>
</evidence>
<sequence length="159" mass="17684">MHLWEPSMDAKGIYDCPYCGVDREPCHGEAQIRERTQAGDAQCASALTHIVSSRARRDILAERMRQVSAEGYSFEHDDNHARGELAAAAACYALPVAVYTGCLAPFPPRGTLGLKLANHVWPWAPGSFRRKSRREDLIRAAALLIAEVERLDRLEVRGK</sequence>
<organism evidence="1 2">
    <name type="scientific">Methylorubrum populi</name>
    <dbReference type="NCBI Taxonomy" id="223967"/>
    <lineage>
        <taxon>Bacteria</taxon>
        <taxon>Pseudomonadati</taxon>
        <taxon>Pseudomonadota</taxon>
        <taxon>Alphaproteobacteria</taxon>
        <taxon>Hyphomicrobiales</taxon>
        <taxon>Methylobacteriaceae</taxon>
        <taxon>Methylorubrum</taxon>
    </lineage>
</organism>
<evidence type="ECO:0008006" key="3">
    <source>
        <dbReference type="Google" id="ProtNLM"/>
    </source>
</evidence>
<name>A0A160PJX0_9HYPH</name>
<dbReference type="EMBL" id="AP014809">
    <property type="protein sequence ID" value="BAU93346.1"/>
    <property type="molecule type" value="Genomic_DNA"/>
</dbReference>
<accession>A0A160PJX0</accession>
<gene>
    <name evidence="1" type="ORF">MPPM_4741</name>
</gene>
<dbReference type="Proteomes" id="UP000218288">
    <property type="component" value="Chromosome"/>
</dbReference>
<dbReference type="AlphaFoldDB" id="A0A160PJX0"/>
<protein>
    <recommendedName>
        <fullName evidence="3">Phage protein</fullName>
    </recommendedName>
</protein>